<dbReference type="Gene3D" id="2.60.120.260">
    <property type="entry name" value="Galactose-binding domain-like"/>
    <property type="match status" value="1"/>
</dbReference>
<dbReference type="InterPro" id="IPR014044">
    <property type="entry name" value="CAP_dom"/>
</dbReference>
<dbReference type="PANTHER" id="PTHR31157">
    <property type="entry name" value="SCP DOMAIN-CONTAINING PROTEIN"/>
    <property type="match status" value="1"/>
</dbReference>
<dbReference type="PANTHER" id="PTHR31157:SF1">
    <property type="entry name" value="SCP DOMAIN-CONTAINING PROTEIN"/>
    <property type="match status" value="1"/>
</dbReference>
<sequence length="379" mass="37534">MRRPVLIVGGMAVVTVVAGIAVAASASAGTTTYEAEASVNTFAGGAHTVDCRRCSGGSRVTGIGGQGILTITGVMAERDGPARLAVTYTGARSRTAQISVNGAVPTAIVFPGTRSTSRPATLRLTATLRAGQNDLAFANSVGTAPDIDKVVITTDGTPPTSAPTATASAVPGATATVTPGETAPPTLPTSPPASGTPAPSSPAPTGTAPGGTTPATPSTPKPTATTTTPASPSAPAPTTAAPKPTTAPTGNAALEAEVVRIVNTERAEAGCAALTVDDRLTAAARGHSADMAARGYFSHTTPEGVAFSTRITNAGYRWSGAAENIAKGQRTPADVMTGWMNSAGHKANILNCGLKNIGVGVAADTNGSLVWTQNFASPL</sequence>
<name>A0A919SDT9_9ACTN</name>
<dbReference type="Pfam" id="PF00188">
    <property type="entry name" value="CAP"/>
    <property type="match status" value="1"/>
</dbReference>
<dbReference type="InterPro" id="IPR008979">
    <property type="entry name" value="Galactose-bd-like_sf"/>
</dbReference>
<evidence type="ECO:0000313" key="5">
    <source>
        <dbReference type="Proteomes" id="UP000681340"/>
    </source>
</evidence>
<keyword evidence="5" id="KW-1185">Reference proteome</keyword>
<feature type="compositionally biased region" description="Low complexity" evidence="1">
    <location>
        <begin position="153"/>
        <end position="179"/>
    </location>
</feature>
<feature type="domain" description="SCP" evidence="3">
    <location>
        <begin position="260"/>
        <end position="375"/>
    </location>
</feature>
<dbReference type="Gene3D" id="3.40.33.10">
    <property type="entry name" value="CAP"/>
    <property type="match status" value="1"/>
</dbReference>
<dbReference type="SUPFAM" id="SSF55797">
    <property type="entry name" value="PR-1-like"/>
    <property type="match status" value="1"/>
</dbReference>
<dbReference type="EMBL" id="BOQL01000028">
    <property type="protein sequence ID" value="GIM69842.1"/>
    <property type="molecule type" value="Genomic_DNA"/>
</dbReference>
<dbReference type="InterPro" id="IPR035940">
    <property type="entry name" value="CAP_sf"/>
</dbReference>
<protein>
    <recommendedName>
        <fullName evidence="3">SCP domain-containing protein</fullName>
    </recommendedName>
</protein>
<feature type="chain" id="PRO_5037485131" description="SCP domain-containing protein" evidence="2">
    <location>
        <begin position="24"/>
        <end position="379"/>
    </location>
</feature>
<dbReference type="Proteomes" id="UP000681340">
    <property type="component" value="Unassembled WGS sequence"/>
</dbReference>
<feature type="compositionally biased region" description="Low complexity" evidence="1">
    <location>
        <begin position="192"/>
        <end position="249"/>
    </location>
</feature>
<dbReference type="CDD" id="cd04081">
    <property type="entry name" value="CBM35_galactosidase-like"/>
    <property type="match status" value="1"/>
</dbReference>
<evidence type="ECO:0000259" key="3">
    <source>
        <dbReference type="Pfam" id="PF00188"/>
    </source>
</evidence>
<proteinExistence type="predicted"/>
<feature type="region of interest" description="Disordered" evidence="1">
    <location>
        <begin position="152"/>
        <end position="249"/>
    </location>
</feature>
<comment type="caution">
    <text evidence="4">The sequence shown here is derived from an EMBL/GenBank/DDBJ whole genome shotgun (WGS) entry which is preliminary data.</text>
</comment>
<dbReference type="AlphaFoldDB" id="A0A919SDT9"/>
<evidence type="ECO:0000256" key="1">
    <source>
        <dbReference type="SAM" id="MobiDB-lite"/>
    </source>
</evidence>
<reference evidence="4" key="1">
    <citation type="submission" date="2021-03" db="EMBL/GenBank/DDBJ databases">
        <title>Whole genome shotgun sequence of Actinoplanes auranticolor NBRC 12245.</title>
        <authorList>
            <person name="Komaki H."/>
            <person name="Tamura T."/>
        </authorList>
    </citation>
    <scope>NUCLEOTIDE SEQUENCE</scope>
    <source>
        <strain evidence="4">NBRC 12245</strain>
    </source>
</reference>
<organism evidence="4 5">
    <name type="scientific">Actinoplanes auranticolor</name>
    <dbReference type="NCBI Taxonomy" id="47988"/>
    <lineage>
        <taxon>Bacteria</taxon>
        <taxon>Bacillati</taxon>
        <taxon>Actinomycetota</taxon>
        <taxon>Actinomycetes</taxon>
        <taxon>Micromonosporales</taxon>
        <taxon>Micromonosporaceae</taxon>
        <taxon>Actinoplanes</taxon>
    </lineage>
</organism>
<dbReference type="CDD" id="cd05379">
    <property type="entry name" value="CAP_bacterial"/>
    <property type="match status" value="1"/>
</dbReference>
<gene>
    <name evidence="4" type="ORF">Aau02nite_38130</name>
</gene>
<dbReference type="SUPFAM" id="SSF49785">
    <property type="entry name" value="Galactose-binding domain-like"/>
    <property type="match status" value="1"/>
</dbReference>
<dbReference type="RefSeq" id="WP_212989809.1">
    <property type="nucleotide sequence ID" value="NZ_BAABEA010000039.1"/>
</dbReference>
<keyword evidence="2" id="KW-0732">Signal</keyword>
<evidence type="ECO:0000256" key="2">
    <source>
        <dbReference type="SAM" id="SignalP"/>
    </source>
</evidence>
<feature type="signal peptide" evidence="2">
    <location>
        <begin position="1"/>
        <end position="23"/>
    </location>
</feature>
<evidence type="ECO:0000313" key="4">
    <source>
        <dbReference type="EMBL" id="GIM69842.1"/>
    </source>
</evidence>
<accession>A0A919SDT9</accession>